<gene>
    <name evidence="1" type="ORF">ANN_12696</name>
</gene>
<reference evidence="1 2" key="1">
    <citation type="journal article" date="2022" name="Allergy">
        <title>Genome assembly and annotation of Periplaneta americana reveal a comprehensive cockroach allergen profile.</title>
        <authorList>
            <person name="Wang L."/>
            <person name="Xiong Q."/>
            <person name="Saelim N."/>
            <person name="Wang L."/>
            <person name="Nong W."/>
            <person name="Wan A.T."/>
            <person name="Shi M."/>
            <person name="Liu X."/>
            <person name="Cao Q."/>
            <person name="Hui J.H.L."/>
            <person name="Sookrung N."/>
            <person name="Leung T.F."/>
            <person name="Tungtrongchitr A."/>
            <person name="Tsui S.K.W."/>
        </authorList>
    </citation>
    <scope>NUCLEOTIDE SEQUENCE [LARGE SCALE GENOMIC DNA]</scope>
    <source>
        <strain evidence="1">PWHHKU_190912</strain>
    </source>
</reference>
<name>A0ABQ8TK08_PERAM</name>
<feature type="non-terminal residue" evidence="1">
    <location>
        <position position="1"/>
    </location>
</feature>
<organism evidence="1 2">
    <name type="scientific">Periplaneta americana</name>
    <name type="common">American cockroach</name>
    <name type="synonym">Blatta americana</name>
    <dbReference type="NCBI Taxonomy" id="6978"/>
    <lineage>
        <taxon>Eukaryota</taxon>
        <taxon>Metazoa</taxon>
        <taxon>Ecdysozoa</taxon>
        <taxon>Arthropoda</taxon>
        <taxon>Hexapoda</taxon>
        <taxon>Insecta</taxon>
        <taxon>Pterygota</taxon>
        <taxon>Neoptera</taxon>
        <taxon>Polyneoptera</taxon>
        <taxon>Dictyoptera</taxon>
        <taxon>Blattodea</taxon>
        <taxon>Blattoidea</taxon>
        <taxon>Blattidae</taxon>
        <taxon>Blattinae</taxon>
        <taxon>Periplaneta</taxon>
    </lineage>
</organism>
<comment type="caution">
    <text evidence="1">The sequence shown here is derived from an EMBL/GenBank/DDBJ whole genome shotgun (WGS) entry which is preliminary data.</text>
</comment>
<protein>
    <submittedName>
        <fullName evidence="1">Uncharacterized protein</fullName>
    </submittedName>
</protein>
<dbReference type="Gene3D" id="3.30.420.10">
    <property type="entry name" value="Ribonuclease H-like superfamily/Ribonuclease H"/>
    <property type="match status" value="1"/>
</dbReference>
<keyword evidence="2" id="KW-1185">Reference proteome</keyword>
<proteinExistence type="predicted"/>
<accession>A0ABQ8TK08</accession>
<dbReference type="Proteomes" id="UP001148838">
    <property type="component" value="Unassembled WGS sequence"/>
</dbReference>
<dbReference type="InterPro" id="IPR036397">
    <property type="entry name" value="RNaseH_sf"/>
</dbReference>
<sequence>AFEFSGKLYTGGSEQAVSVPDDQQCVQLTGVHIRNRLQWGRQHQHWTLDEWRNVLFTDESRFSLTNDSRRTIIWRERGTRFHPTKIVEKRPFFGGGVLVQAGIMFNGCAYPHTRQEWKQLLAELLNHLIEGIPRRCDTCVAISNHTPY</sequence>
<evidence type="ECO:0000313" key="2">
    <source>
        <dbReference type="Proteomes" id="UP001148838"/>
    </source>
</evidence>
<dbReference type="EMBL" id="JAJSOF020000009">
    <property type="protein sequence ID" value="KAJ4446010.1"/>
    <property type="molecule type" value="Genomic_DNA"/>
</dbReference>
<evidence type="ECO:0000313" key="1">
    <source>
        <dbReference type="EMBL" id="KAJ4446010.1"/>
    </source>
</evidence>